<keyword evidence="1" id="KW-1133">Transmembrane helix</keyword>
<dbReference type="AlphaFoldDB" id="A0A0F9IMR1"/>
<sequence>MIRRKKDSEGEEDYRRRRHIGLGVLVAILVVVVLGVVVGAGVNIWAIRTTGEVVLAEIAAGLTPDANFVHMYAKADGKVYSKDDGGAEYDLTAGAAGAQDLQDTYDNETAPVLVTLTDALGGIIFEGDAETTDPALTIRDSTSGKVGILLDNDDEVAGEASPLLRLANSTAGAGDTQFSLVVTTSDALEIQGDDDAADLTISSTGEVTFTNNLTTSG</sequence>
<keyword evidence="1" id="KW-0472">Membrane</keyword>
<keyword evidence="1" id="KW-0812">Transmembrane</keyword>
<feature type="non-terminal residue" evidence="2">
    <location>
        <position position="217"/>
    </location>
</feature>
<evidence type="ECO:0000313" key="2">
    <source>
        <dbReference type="EMBL" id="KKM45883.1"/>
    </source>
</evidence>
<proteinExistence type="predicted"/>
<protein>
    <submittedName>
        <fullName evidence="2">Uncharacterized protein</fullName>
    </submittedName>
</protein>
<accession>A0A0F9IMR1</accession>
<feature type="transmembrane region" description="Helical" evidence="1">
    <location>
        <begin position="20"/>
        <end position="46"/>
    </location>
</feature>
<dbReference type="EMBL" id="LAZR01012044">
    <property type="protein sequence ID" value="KKM45883.1"/>
    <property type="molecule type" value="Genomic_DNA"/>
</dbReference>
<evidence type="ECO:0000256" key="1">
    <source>
        <dbReference type="SAM" id="Phobius"/>
    </source>
</evidence>
<comment type="caution">
    <text evidence="2">The sequence shown here is derived from an EMBL/GenBank/DDBJ whole genome shotgun (WGS) entry which is preliminary data.</text>
</comment>
<organism evidence="2">
    <name type="scientific">marine sediment metagenome</name>
    <dbReference type="NCBI Taxonomy" id="412755"/>
    <lineage>
        <taxon>unclassified sequences</taxon>
        <taxon>metagenomes</taxon>
        <taxon>ecological metagenomes</taxon>
    </lineage>
</organism>
<reference evidence="2" key="1">
    <citation type="journal article" date="2015" name="Nature">
        <title>Complex archaea that bridge the gap between prokaryotes and eukaryotes.</title>
        <authorList>
            <person name="Spang A."/>
            <person name="Saw J.H."/>
            <person name="Jorgensen S.L."/>
            <person name="Zaremba-Niedzwiedzka K."/>
            <person name="Martijn J."/>
            <person name="Lind A.E."/>
            <person name="van Eijk R."/>
            <person name="Schleper C."/>
            <person name="Guy L."/>
            <person name="Ettema T.J."/>
        </authorList>
    </citation>
    <scope>NUCLEOTIDE SEQUENCE</scope>
</reference>
<name>A0A0F9IMR1_9ZZZZ</name>
<gene>
    <name evidence="2" type="ORF">LCGC14_1560300</name>
</gene>